<evidence type="ECO:0000313" key="2">
    <source>
        <dbReference type="WBParaSite" id="L893_g1705.t1"/>
    </source>
</evidence>
<protein>
    <submittedName>
        <fullName evidence="2">SH2 domain-containing protein</fullName>
    </submittedName>
</protein>
<evidence type="ECO:0000313" key="1">
    <source>
        <dbReference type="Proteomes" id="UP000095287"/>
    </source>
</evidence>
<dbReference type="Proteomes" id="UP000095287">
    <property type="component" value="Unplaced"/>
</dbReference>
<sequence length="68" mass="7562">MCLTSIGIPNKKNGFWVYEKRSDPENPLQRALAQEGSDHHVLIRPAEGGGFCTLNMARFSSVPLQEFA</sequence>
<proteinExistence type="predicted"/>
<organism evidence="1 2">
    <name type="scientific">Steinernema glaseri</name>
    <dbReference type="NCBI Taxonomy" id="37863"/>
    <lineage>
        <taxon>Eukaryota</taxon>
        <taxon>Metazoa</taxon>
        <taxon>Ecdysozoa</taxon>
        <taxon>Nematoda</taxon>
        <taxon>Chromadorea</taxon>
        <taxon>Rhabditida</taxon>
        <taxon>Tylenchina</taxon>
        <taxon>Panagrolaimomorpha</taxon>
        <taxon>Strongyloidoidea</taxon>
        <taxon>Steinernematidae</taxon>
        <taxon>Steinernema</taxon>
    </lineage>
</organism>
<accession>A0A1I7YJH7</accession>
<name>A0A1I7YJH7_9BILA</name>
<dbReference type="WBParaSite" id="L893_g1705.t1">
    <property type="protein sequence ID" value="L893_g1705.t1"/>
    <property type="gene ID" value="L893_g1705"/>
</dbReference>
<dbReference type="AlphaFoldDB" id="A0A1I7YJH7"/>
<keyword evidence="1" id="KW-1185">Reference proteome</keyword>
<reference evidence="2" key="1">
    <citation type="submission" date="2016-11" db="UniProtKB">
        <authorList>
            <consortium name="WormBaseParasite"/>
        </authorList>
    </citation>
    <scope>IDENTIFICATION</scope>
</reference>